<dbReference type="Gene3D" id="1.10.150.240">
    <property type="entry name" value="Putative phosphatase, domain 2"/>
    <property type="match status" value="1"/>
</dbReference>
<gene>
    <name evidence="1" type="ORF">V6575_21305</name>
</gene>
<dbReference type="RefSeq" id="WP_340277302.1">
    <property type="nucleotide sequence ID" value="NZ_JBAKIA010000022.1"/>
</dbReference>
<dbReference type="PANTHER" id="PTHR43434:SF20">
    <property type="entry name" value="5'-NUCLEOTIDASE"/>
    <property type="match status" value="1"/>
</dbReference>
<protein>
    <submittedName>
        <fullName evidence="1">HAD family hydrolase</fullName>
    </submittedName>
</protein>
<dbReference type="Gene3D" id="3.40.50.1000">
    <property type="entry name" value="HAD superfamily/HAD-like"/>
    <property type="match status" value="1"/>
</dbReference>
<dbReference type="PANTHER" id="PTHR43434">
    <property type="entry name" value="PHOSPHOGLYCOLATE PHOSPHATASE"/>
    <property type="match status" value="1"/>
</dbReference>
<evidence type="ECO:0000313" key="2">
    <source>
        <dbReference type="Proteomes" id="UP001385499"/>
    </source>
</evidence>
<dbReference type="InterPro" id="IPR023214">
    <property type="entry name" value="HAD_sf"/>
</dbReference>
<organism evidence="1 2">
    <name type="scientific">Roseibium algae</name>
    <dbReference type="NCBI Taxonomy" id="3123038"/>
    <lineage>
        <taxon>Bacteria</taxon>
        <taxon>Pseudomonadati</taxon>
        <taxon>Pseudomonadota</taxon>
        <taxon>Alphaproteobacteria</taxon>
        <taxon>Hyphomicrobiales</taxon>
        <taxon>Stappiaceae</taxon>
        <taxon>Roseibium</taxon>
    </lineage>
</organism>
<dbReference type="InterPro" id="IPR041492">
    <property type="entry name" value="HAD_2"/>
</dbReference>
<sequence>MAYQTVLFDLDGTLTDPFEGITRSIQYALERMGADVPVSEDLRWCIGPPLWDSFEVLLKTQDRAIQDQAVAFYRERFTVTGLYENTLIDGIDRLLVDLVASGCKLFVATSKPHAYAGKIVEHFGLMQHFGKVYGSELDGTRSAKAELIAHILAEEGLLAANCAMIGDRKHDLIGAKENGVDCFGVLWGYGSQEELEGEKPVAVVDTPAALGVALGL</sequence>
<dbReference type="CDD" id="cd04302">
    <property type="entry name" value="HAD_5NT"/>
    <property type="match status" value="1"/>
</dbReference>
<dbReference type="InterPro" id="IPR036412">
    <property type="entry name" value="HAD-like_sf"/>
</dbReference>
<dbReference type="InterPro" id="IPR050155">
    <property type="entry name" value="HAD-like_hydrolase_sf"/>
</dbReference>
<name>A0ABU8TR44_9HYPH</name>
<dbReference type="Proteomes" id="UP001385499">
    <property type="component" value="Unassembled WGS sequence"/>
</dbReference>
<dbReference type="InterPro" id="IPR023198">
    <property type="entry name" value="PGP-like_dom2"/>
</dbReference>
<dbReference type="EMBL" id="JBAKIA010000022">
    <property type="protein sequence ID" value="MEJ8476633.1"/>
    <property type="molecule type" value="Genomic_DNA"/>
</dbReference>
<accession>A0ABU8TR44</accession>
<comment type="caution">
    <text evidence="1">The sequence shown here is derived from an EMBL/GenBank/DDBJ whole genome shotgun (WGS) entry which is preliminary data.</text>
</comment>
<dbReference type="Pfam" id="PF13419">
    <property type="entry name" value="HAD_2"/>
    <property type="match status" value="1"/>
</dbReference>
<reference evidence="1 2" key="1">
    <citation type="submission" date="2024-02" db="EMBL/GenBank/DDBJ databases">
        <title>Roseibium algae sp. nov., isolated from marine alga (Grateloupia sp.), showing potential in myo-inositol conversion.</title>
        <authorList>
            <person name="Wang Y."/>
        </authorList>
    </citation>
    <scope>NUCLEOTIDE SEQUENCE [LARGE SCALE GENOMIC DNA]</scope>
    <source>
        <strain evidence="1 2">H3510</strain>
    </source>
</reference>
<keyword evidence="2" id="KW-1185">Reference proteome</keyword>
<keyword evidence="1" id="KW-0378">Hydrolase</keyword>
<evidence type="ECO:0000313" key="1">
    <source>
        <dbReference type="EMBL" id="MEJ8476633.1"/>
    </source>
</evidence>
<proteinExistence type="predicted"/>
<dbReference type="GO" id="GO:0016787">
    <property type="term" value="F:hydrolase activity"/>
    <property type="evidence" value="ECO:0007669"/>
    <property type="project" value="UniProtKB-KW"/>
</dbReference>
<dbReference type="SUPFAM" id="SSF56784">
    <property type="entry name" value="HAD-like"/>
    <property type="match status" value="1"/>
</dbReference>